<evidence type="ECO:0000313" key="9">
    <source>
        <dbReference type="Proteomes" id="UP000440732"/>
    </source>
</evidence>
<evidence type="ECO:0000313" key="5">
    <source>
        <dbReference type="EMBL" id="KAE9085488.1"/>
    </source>
</evidence>
<evidence type="ECO:0000313" key="10">
    <source>
        <dbReference type="Proteomes" id="UP000441208"/>
    </source>
</evidence>
<reference evidence="7 8" key="1">
    <citation type="submission" date="2018-08" db="EMBL/GenBank/DDBJ databases">
        <title>Genomic investigation of the strawberry pathogen Phytophthora fragariae indicates pathogenicity is determined by transcriptional variation in three key races.</title>
        <authorList>
            <person name="Adams T.M."/>
            <person name="Armitage A.D."/>
            <person name="Sobczyk M.K."/>
            <person name="Bates H.J."/>
            <person name="Dunwell J.M."/>
            <person name="Nellist C.F."/>
            <person name="Harrison R.J."/>
        </authorList>
    </citation>
    <scope>NUCLEOTIDE SEQUENCE [LARGE SCALE GENOMIC DNA]</scope>
    <source>
        <strain evidence="6 8">A4</strain>
        <strain evidence="4 9">NOV-5</strain>
        <strain evidence="5 10">NOV-71</strain>
        <strain evidence="2 7">NOV-9</strain>
        <strain evidence="3 11">ONT-3</strain>
    </source>
</reference>
<evidence type="ECO:0000313" key="11">
    <source>
        <dbReference type="Proteomes" id="UP000488956"/>
    </source>
</evidence>
<feature type="signal peptide" evidence="1">
    <location>
        <begin position="1"/>
        <end position="17"/>
    </location>
</feature>
<dbReference type="EMBL" id="QXFZ01001754">
    <property type="protein sequence ID" value="KAE9085488.1"/>
    <property type="molecule type" value="Genomic_DNA"/>
</dbReference>
<dbReference type="EMBL" id="QXGF01001854">
    <property type="protein sequence ID" value="KAE8927390.1"/>
    <property type="molecule type" value="Genomic_DNA"/>
</dbReference>
<evidence type="ECO:0000256" key="1">
    <source>
        <dbReference type="SAM" id="SignalP"/>
    </source>
</evidence>
<evidence type="ECO:0000313" key="6">
    <source>
        <dbReference type="EMBL" id="KAE9273803.1"/>
    </source>
</evidence>
<proteinExistence type="predicted"/>
<dbReference type="Proteomes" id="UP000488956">
    <property type="component" value="Unassembled WGS sequence"/>
</dbReference>
<evidence type="ECO:0000313" key="7">
    <source>
        <dbReference type="Proteomes" id="UP000429523"/>
    </source>
</evidence>
<dbReference type="EMBL" id="QXFX01002348">
    <property type="protein sequence ID" value="KAE9077938.1"/>
    <property type="molecule type" value="Genomic_DNA"/>
</dbReference>
<dbReference type="Proteomes" id="UP000440732">
    <property type="component" value="Unassembled WGS sequence"/>
</dbReference>
<evidence type="ECO:0000313" key="4">
    <source>
        <dbReference type="EMBL" id="KAE9082151.1"/>
    </source>
</evidence>
<keyword evidence="1" id="KW-0732">Signal</keyword>
<protein>
    <recommendedName>
        <fullName evidence="12">RxLR effector protein</fullName>
    </recommendedName>
</protein>
<sequence length="54" mass="5918">MQYAIIFCAVIIFVCWGRLHRPTGSSSFGAVIPFICLGGLHRPTGSTSSFRRSD</sequence>
<accession>A0A6A4BEX6</accession>
<dbReference type="Proteomes" id="UP000437068">
    <property type="component" value="Unassembled WGS sequence"/>
</dbReference>
<gene>
    <name evidence="6" type="ORF">PF001_g27346</name>
    <name evidence="4" type="ORF">PF006_g26977</name>
    <name evidence="5" type="ORF">PF007_g21121</name>
    <name evidence="2" type="ORF">PF009_g22445</name>
    <name evidence="3" type="ORF">PF010_g23317</name>
</gene>
<dbReference type="AlphaFoldDB" id="A0A6A4BEX6"/>
<organism evidence="6 8">
    <name type="scientific">Phytophthora fragariae</name>
    <dbReference type="NCBI Taxonomy" id="53985"/>
    <lineage>
        <taxon>Eukaryota</taxon>
        <taxon>Sar</taxon>
        <taxon>Stramenopiles</taxon>
        <taxon>Oomycota</taxon>
        <taxon>Peronosporomycetes</taxon>
        <taxon>Peronosporales</taxon>
        <taxon>Peronosporaceae</taxon>
        <taxon>Phytophthora</taxon>
    </lineage>
</organism>
<feature type="chain" id="PRO_5036167099" description="RxLR effector protein" evidence="1">
    <location>
        <begin position="18"/>
        <end position="54"/>
    </location>
</feature>
<dbReference type="EMBL" id="QXGA01003538">
    <property type="protein sequence ID" value="KAE9082151.1"/>
    <property type="molecule type" value="Genomic_DNA"/>
</dbReference>
<comment type="caution">
    <text evidence="6">The sequence shown here is derived from an EMBL/GenBank/DDBJ whole genome shotgun (WGS) entry which is preliminary data.</text>
</comment>
<evidence type="ECO:0000313" key="8">
    <source>
        <dbReference type="Proteomes" id="UP000437068"/>
    </source>
</evidence>
<evidence type="ECO:0008006" key="12">
    <source>
        <dbReference type="Google" id="ProtNLM"/>
    </source>
</evidence>
<dbReference type="Proteomes" id="UP000429523">
    <property type="component" value="Unassembled WGS sequence"/>
</dbReference>
<dbReference type="EMBL" id="QXGE01003688">
    <property type="protein sequence ID" value="KAE9273803.1"/>
    <property type="molecule type" value="Genomic_DNA"/>
</dbReference>
<evidence type="ECO:0000313" key="3">
    <source>
        <dbReference type="EMBL" id="KAE9077938.1"/>
    </source>
</evidence>
<evidence type="ECO:0000313" key="2">
    <source>
        <dbReference type="EMBL" id="KAE8927390.1"/>
    </source>
</evidence>
<name>A0A6A4BEX6_9STRA</name>
<dbReference type="Proteomes" id="UP000441208">
    <property type="component" value="Unassembled WGS sequence"/>
</dbReference>